<reference evidence="1" key="1">
    <citation type="submission" date="2019-03" db="EMBL/GenBank/DDBJ databases">
        <title>Afifella sp. nov., isolated from activated sludge.</title>
        <authorList>
            <person name="Li Q."/>
            <person name="Liu Y."/>
        </authorList>
    </citation>
    <scope>NUCLEOTIDE SEQUENCE</scope>
    <source>
        <strain evidence="1">L72</strain>
    </source>
</reference>
<dbReference type="Pfam" id="PF06319">
    <property type="entry name" value="MmcB-like"/>
    <property type="match status" value="1"/>
</dbReference>
<comment type="caution">
    <text evidence="1">The sequence shown here is derived from an EMBL/GenBank/DDBJ whole genome shotgun (WGS) entry which is preliminary data.</text>
</comment>
<dbReference type="Proteomes" id="UP000773614">
    <property type="component" value="Unassembled WGS sequence"/>
</dbReference>
<dbReference type="EMBL" id="SPKJ01000144">
    <property type="protein sequence ID" value="MYZ50279.1"/>
    <property type="molecule type" value="Genomic_DNA"/>
</dbReference>
<organism evidence="1 2">
    <name type="scientific">Propylenella binzhouense</name>
    <dbReference type="NCBI Taxonomy" id="2555902"/>
    <lineage>
        <taxon>Bacteria</taxon>
        <taxon>Pseudomonadati</taxon>
        <taxon>Pseudomonadota</taxon>
        <taxon>Alphaproteobacteria</taxon>
        <taxon>Hyphomicrobiales</taxon>
        <taxon>Propylenellaceae</taxon>
        <taxon>Propylenella</taxon>
    </lineage>
</organism>
<gene>
    <name evidence="1" type="ORF">E4O86_21450</name>
</gene>
<protein>
    <submittedName>
        <fullName evidence="1">DNA repair protein MmcB-related protein</fullName>
    </submittedName>
</protein>
<accession>A0A964T9J1</accession>
<dbReference type="AlphaFoldDB" id="A0A964T9J1"/>
<dbReference type="RefSeq" id="WP_343039211.1">
    <property type="nucleotide sequence ID" value="NZ_SPKJ01000144.1"/>
</dbReference>
<sequence>MLNHPLSERPEIRSLLQDGRQSERALAIRRGVCRRFRSERFALIPELTLASGRRADLVALCPAGTITIIEIKSSVEDFRADQKWPEYRRHSDALYFATSPEVPPEIFPAAAGLIVADPYGAEILRQAERHRLAPATRREMLIRIARAGALRLHDLEDPDAALGFS</sequence>
<proteinExistence type="predicted"/>
<keyword evidence="2" id="KW-1185">Reference proteome</keyword>
<dbReference type="PIRSF" id="PIRSF031796">
    <property type="entry name" value="UPC031796"/>
    <property type="match status" value="1"/>
</dbReference>
<name>A0A964T9J1_9HYPH</name>
<evidence type="ECO:0000313" key="2">
    <source>
        <dbReference type="Proteomes" id="UP000773614"/>
    </source>
</evidence>
<dbReference type="InterPro" id="IPR009394">
    <property type="entry name" value="MmcB-like"/>
</dbReference>
<evidence type="ECO:0000313" key="1">
    <source>
        <dbReference type="EMBL" id="MYZ50279.1"/>
    </source>
</evidence>